<organism evidence="1 2">
    <name type="scientific">Endozoicomonas lisbonensis</name>
    <dbReference type="NCBI Taxonomy" id="3120522"/>
    <lineage>
        <taxon>Bacteria</taxon>
        <taxon>Pseudomonadati</taxon>
        <taxon>Pseudomonadota</taxon>
        <taxon>Gammaproteobacteria</taxon>
        <taxon>Oceanospirillales</taxon>
        <taxon>Endozoicomonadaceae</taxon>
        <taxon>Endozoicomonas</taxon>
    </lineage>
</organism>
<name>A0ABV2SNP5_9GAMM</name>
<keyword evidence="2" id="KW-1185">Reference proteome</keyword>
<sequence>MSKITVGFMLNGSERNFLDSLKSEKLKHFPERNLKHNEPVLGKMLTHFVESLEIESVQDIVWFLGLNSSIWYELTQEGNKTAKAKSTKSSQGKRLRTQRGPDLPVDLSLALLCKFYDSHPTYIRHIDLTKPDLNLLSELLDHATGVKNSIGPLLGRNSSAAYRWRKDNRSATPTVLRLAAALLHFITEDEYYSLSEVDLYIDELSQHLLTLRARDKIKEWETLVDRVTKNQTP</sequence>
<evidence type="ECO:0000313" key="1">
    <source>
        <dbReference type="EMBL" id="MET4758518.1"/>
    </source>
</evidence>
<proteinExistence type="predicted"/>
<comment type="caution">
    <text evidence="1">The sequence shown here is derived from an EMBL/GenBank/DDBJ whole genome shotgun (WGS) entry which is preliminary data.</text>
</comment>
<dbReference type="EMBL" id="JBEWTB010000002">
    <property type="protein sequence ID" value="MET4758518.1"/>
    <property type="molecule type" value="Genomic_DNA"/>
</dbReference>
<reference evidence="1 2" key="1">
    <citation type="submission" date="2024-06" db="EMBL/GenBank/DDBJ databases">
        <title>Genomic Encyclopedia of Type Strains, Phase V (KMG-V): Genome sequencing to study the core and pangenomes of soil and plant-associated prokaryotes.</title>
        <authorList>
            <person name="Whitman W."/>
        </authorList>
    </citation>
    <scope>NUCLEOTIDE SEQUENCE [LARGE SCALE GENOMIC DNA]</scope>
    <source>
        <strain evidence="1 2">NE40</strain>
    </source>
</reference>
<protein>
    <submittedName>
        <fullName evidence="1">Uncharacterized protein</fullName>
    </submittedName>
</protein>
<dbReference type="RefSeq" id="WP_354008596.1">
    <property type="nucleotide sequence ID" value="NZ_JBEWTA010000001.1"/>
</dbReference>
<evidence type="ECO:0000313" key="2">
    <source>
        <dbReference type="Proteomes" id="UP001549366"/>
    </source>
</evidence>
<dbReference type="Proteomes" id="UP001549366">
    <property type="component" value="Unassembled WGS sequence"/>
</dbReference>
<accession>A0ABV2SNP5</accession>
<gene>
    <name evidence="1" type="ORF">V5J35_003710</name>
</gene>